<gene>
    <name evidence="1" type="ORF">R1flu_006980</name>
</gene>
<organism evidence="1 2">
    <name type="scientific">Riccia fluitans</name>
    <dbReference type="NCBI Taxonomy" id="41844"/>
    <lineage>
        <taxon>Eukaryota</taxon>
        <taxon>Viridiplantae</taxon>
        <taxon>Streptophyta</taxon>
        <taxon>Embryophyta</taxon>
        <taxon>Marchantiophyta</taxon>
        <taxon>Marchantiopsida</taxon>
        <taxon>Marchantiidae</taxon>
        <taxon>Marchantiales</taxon>
        <taxon>Ricciaceae</taxon>
        <taxon>Riccia</taxon>
    </lineage>
</organism>
<dbReference type="AlphaFoldDB" id="A0ABD1YXK6"/>
<sequence length="76" mass="8936">MDRTITTGNFSTKFIHLQILDGKVIDISSFPFCCLESFFQFMGTLARKRLKAWWTGAFRFRPSWVRDLRISSPTAW</sequence>
<evidence type="ECO:0000313" key="1">
    <source>
        <dbReference type="EMBL" id="KAL2635501.1"/>
    </source>
</evidence>
<name>A0ABD1YXK6_9MARC</name>
<proteinExistence type="predicted"/>
<evidence type="ECO:0000313" key="2">
    <source>
        <dbReference type="Proteomes" id="UP001605036"/>
    </source>
</evidence>
<dbReference type="EMBL" id="JBHFFA010000003">
    <property type="protein sequence ID" value="KAL2635501.1"/>
    <property type="molecule type" value="Genomic_DNA"/>
</dbReference>
<dbReference type="Proteomes" id="UP001605036">
    <property type="component" value="Unassembled WGS sequence"/>
</dbReference>
<reference evidence="1 2" key="1">
    <citation type="submission" date="2024-09" db="EMBL/GenBank/DDBJ databases">
        <title>Chromosome-scale assembly of Riccia fluitans.</title>
        <authorList>
            <person name="Paukszto L."/>
            <person name="Sawicki J."/>
            <person name="Karawczyk K."/>
            <person name="Piernik-Szablinska J."/>
            <person name="Szczecinska M."/>
            <person name="Mazdziarz M."/>
        </authorList>
    </citation>
    <scope>NUCLEOTIDE SEQUENCE [LARGE SCALE GENOMIC DNA]</scope>
    <source>
        <strain evidence="1">Rf_01</strain>
        <tissue evidence="1">Aerial parts of the thallus</tissue>
    </source>
</reference>
<accession>A0ABD1YXK6</accession>
<protein>
    <submittedName>
        <fullName evidence="1">Uncharacterized protein</fullName>
    </submittedName>
</protein>
<keyword evidence="2" id="KW-1185">Reference proteome</keyword>
<comment type="caution">
    <text evidence="1">The sequence shown here is derived from an EMBL/GenBank/DDBJ whole genome shotgun (WGS) entry which is preliminary data.</text>
</comment>